<protein>
    <submittedName>
        <fullName evidence="2">Uncharacterized protein</fullName>
    </submittedName>
</protein>
<dbReference type="Proteomes" id="UP001055172">
    <property type="component" value="Unassembled WGS sequence"/>
</dbReference>
<comment type="caution">
    <text evidence="2">The sequence shown here is derived from an EMBL/GenBank/DDBJ whole genome shotgun (WGS) entry which is preliminary data.</text>
</comment>
<organism evidence="2 3">
    <name type="scientific">Colletotrichum liriopes</name>
    <dbReference type="NCBI Taxonomy" id="708192"/>
    <lineage>
        <taxon>Eukaryota</taxon>
        <taxon>Fungi</taxon>
        <taxon>Dikarya</taxon>
        <taxon>Ascomycota</taxon>
        <taxon>Pezizomycotina</taxon>
        <taxon>Sordariomycetes</taxon>
        <taxon>Hypocreomycetidae</taxon>
        <taxon>Glomerellales</taxon>
        <taxon>Glomerellaceae</taxon>
        <taxon>Colletotrichum</taxon>
        <taxon>Colletotrichum spaethianum species complex</taxon>
    </lineage>
</organism>
<evidence type="ECO:0000313" key="3">
    <source>
        <dbReference type="Proteomes" id="UP001055172"/>
    </source>
</evidence>
<feature type="region of interest" description="Disordered" evidence="1">
    <location>
        <begin position="190"/>
        <end position="211"/>
    </location>
</feature>
<dbReference type="EMBL" id="BPPX01000001">
    <property type="protein sequence ID" value="GJC77235.1"/>
    <property type="molecule type" value="Genomic_DNA"/>
</dbReference>
<proteinExistence type="predicted"/>
<evidence type="ECO:0000256" key="1">
    <source>
        <dbReference type="SAM" id="MobiDB-lite"/>
    </source>
</evidence>
<dbReference type="AlphaFoldDB" id="A0AA37GAR4"/>
<gene>
    <name evidence="2" type="ORF">ColLi_00073</name>
</gene>
<accession>A0AA37GAR4</accession>
<sequence>MLRAASLLRLGDVALDRAQGSEVDLAKVLVGLAAETDADKQRDALDNVLGLQQVPSGQRDLGAGTHRDGEDVVVVDLGARQAVEGTEHVLVGEVVAQAQHELDAAGVLLGGGRRVVRVHEALGNLALVDKGRSDLEVGLALHDLDVPLLGDRRLELLVALACHVQALLGVGQSVVPRQGASLAACRRRRVDTTRKDGGEGGRRRTGNPVGEGLEHGHDLGLPAHVELVGEVDPLVGAGVLHEAAVLGAEAQAGDVAQVLLQELLVPARDDPDGVPLVAREGLEGLQDALRGDGGAGLADDGGQGAVVVEHEEALAGVAVRLEHDGAVEQGRRVDVLLGAEDVDVLADKVVDPALHVAGGDVVVQARLHGHALLGRHGEGVVDLDGDAAQVPRVDVDGVLEAAGGAAELGQDEGPVALALADDVLHARRVHAVADGGDEANVGGAQEGKVLVLAEVLGVVLDGGEAEAAVHAVDAHDELVDAGGDAALGVVVLFLLDARGRGDLDQHDLFAPVGVHFEEALKGLQLLGHAADAVEAVAADDDLLALVQLLEGVVLVGDGVGPGVHLALVGVDADGEDADLDAGAVGVDAAAVGGEAEDAGAAAGEVARVAVGLEADEVGAEDALQHLLAARQAAQELGAREGRVQEEGDVHVGDALAQHAGQQHEVVVVDDDDVAGLVELDDAVGELLVHAVVVGPLQALLAAVGGLVLLVVEEGVEVVLGVAAPAALVLEQDALVLLLVVVAEPDGHRLDGLAVGQLGLEAGLRPSLGGGVGRRASPSMGMGAERVLRDEKWTVVAGGVPGGETTSWGVSISPVQATTVWFQGVSSEER</sequence>
<keyword evidence="3" id="KW-1185">Reference proteome</keyword>
<reference evidence="2 3" key="1">
    <citation type="submission" date="2021-07" db="EMBL/GenBank/DDBJ databases">
        <title>Genome data of Colletotrichum spaethianum.</title>
        <authorList>
            <person name="Utami Y.D."/>
            <person name="Hiruma K."/>
        </authorList>
    </citation>
    <scope>NUCLEOTIDE SEQUENCE [LARGE SCALE GENOMIC DNA]</scope>
    <source>
        <strain evidence="2 3">MAFF 242679</strain>
    </source>
</reference>
<feature type="compositionally biased region" description="Basic and acidic residues" evidence="1">
    <location>
        <begin position="190"/>
        <end position="202"/>
    </location>
</feature>
<evidence type="ECO:0000313" key="2">
    <source>
        <dbReference type="EMBL" id="GJC77235.1"/>
    </source>
</evidence>
<name>A0AA37GAR4_9PEZI</name>